<dbReference type="InterPro" id="IPR013783">
    <property type="entry name" value="Ig-like_fold"/>
</dbReference>
<dbReference type="Proteomes" id="UP000663881">
    <property type="component" value="Unassembled WGS sequence"/>
</dbReference>
<dbReference type="PROSITE" id="PS50194">
    <property type="entry name" value="FILAMIN_REPEAT"/>
    <property type="match status" value="3"/>
</dbReference>
<dbReference type="InterPro" id="IPR044801">
    <property type="entry name" value="Filamin"/>
</dbReference>
<evidence type="ECO:0000256" key="3">
    <source>
        <dbReference type="PROSITE-ProRule" id="PRU00087"/>
    </source>
</evidence>
<evidence type="ECO:0000256" key="2">
    <source>
        <dbReference type="ARBA" id="ARBA00022737"/>
    </source>
</evidence>
<dbReference type="SUPFAM" id="SSF81296">
    <property type="entry name" value="E set domains"/>
    <property type="match status" value="2"/>
</dbReference>
<accession>A0A818GGF7</accession>
<gene>
    <name evidence="4" type="ORF">OKA104_LOCUS793</name>
</gene>
<dbReference type="AlphaFoldDB" id="A0A818GGF7"/>
<dbReference type="InterPro" id="IPR014756">
    <property type="entry name" value="Ig_E-set"/>
</dbReference>
<dbReference type="Pfam" id="PF00630">
    <property type="entry name" value="Filamin"/>
    <property type="match status" value="1"/>
</dbReference>
<dbReference type="GO" id="GO:0030036">
    <property type="term" value="P:actin cytoskeleton organization"/>
    <property type="evidence" value="ECO:0007669"/>
    <property type="project" value="InterPro"/>
</dbReference>
<dbReference type="InterPro" id="IPR017868">
    <property type="entry name" value="Filamin/ABP280_repeat-like"/>
</dbReference>
<dbReference type="GO" id="GO:0051015">
    <property type="term" value="F:actin filament binding"/>
    <property type="evidence" value="ECO:0007669"/>
    <property type="project" value="InterPro"/>
</dbReference>
<evidence type="ECO:0000313" key="5">
    <source>
        <dbReference type="Proteomes" id="UP000663881"/>
    </source>
</evidence>
<proteinExistence type="inferred from homology"/>
<feature type="repeat" description="Filamin" evidence="3">
    <location>
        <begin position="303"/>
        <end position="382"/>
    </location>
</feature>
<evidence type="ECO:0000256" key="1">
    <source>
        <dbReference type="ARBA" id="ARBA00009238"/>
    </source>
</evidence>
<name>A0A818GGF7_9BILA</name>
<feature type="repeat" description="Filamin" evidence="3">
    <location>
        <begin position="492"/>
        <end position="590"/>
    </location>
</feature>
<feature type="repeat" description="Filamin" evidence="3">
    <location>
        <begin position="394"/>
        <end position="490"/>
    </location>
</feature>
<keyword evidence="2" id="KW-0677">Repeat</keyword>
<comment type="similarity">
    <text evidence="1">Belongs to the filamin family.</text>
</comment>
<dbReference type="EMBL" id="CAJOAY010000017">
    <property type="protein sequence ID" value="CAF3488903.1"/>
    <property type="molecule type" value="Genomic_DNA"/>
</dbReference>
<dbReference type="PANTHER" id="PTHR38537:SF13">
    <property type="entry name" value="JITTERBUG, ISOFORM N"/>
    <property type="match status" value="1"/>
</dbReference>
<sequence>MGVDHQYYPRKHPHSSPTRLLRVTIPSSSNFLYDKSDFIWNNPTELNLLDVKKAPLTTPVDENTFVKLLPCIRRLYTVFNALCPNIYRIHSSDSSRVLYEIICLIEQYLHIHPLPTISINELIHNEDYFHKFIHKLTLSPSYQPYLDTFLLSTKTEIRCFGQGIHACDYNNQLNQTTLFCFELKTSLKNLLLLPIDIRILDSEKNIVPNDTKHINTYNHGYTKLFSCSYKPVTQAGTYTISFFYNHIEVTNNPFTVFIRNPCQQNEELLSVDVKKMNGQDSPYRSQMLSWIRRPKIPSYELEGDGCSTKVIVNSIARFRLRILSPVNSSQKSTVDSFSLSIIDPYGHSIVVQRRILSPDLLELTYQPMSTGEHQLSILFNNKLQRQLTIDVKNDETNYLSKLKPFGPGLKRAIVGLPTEFYVDLNQQITTNAINNQNHIQFSLQPSYHAEIDYEQQMATLRYTPLKEGDCPIHILEYNKDTSHSPYIAHVKQENLSQEKPRIHVNGLTQQISIHRPVEFRVFVDNPFDDPTHCLHIEILTPDENSPSVSIRRQHDSSYICSFIPVSLGRHLISVDYAGIVAENNPFYCHSIQEKDIQLTGPAVNNQCLTLNRPTHFYFKLKDFLKKKSPETNLTYESGYSSYDDTSLNSSLADGNVELNNNEDNDYRITITDIHGNLKPNVSINENINNNIRVDFTPNEQIMFINISCTWYSHTFEPQCTSTPKKVDTTSTIIPNLCSTPRPAHIRYSLSKCTPLPIDSSTPNTKKIKKSFTPNIHRLIYPSNITTRYTNEIWI</sequence>
<dbReference type="InterPro" id="IPR001298">
    <property type="entry name" value="Filamin/ABP280_rpt"/>
</dbReference>
<dbReference type="SMART" id="SM00557">
    <property type="entry name" value="IG_FLMN"/>
    <property type="match status" value="2"/>
</dbReference>
<dbReference type="Gene3D" id="2.60.40.10">
    <property type="entry name" value="Immunoglobulins"/>
    <property type="match status" value="3"/>
</dbReference>
<reference evidence="4" key="1">
    <citation type="submission" date="2021-02" db="EMBL/GenBank/DDBJ databases">
        <authorList>
            <person name="Nowell W R."/>
        </authorList>
    </citation>
    <scope>NUCLEOTIDE SEQUENCE</scope>
</reference>
<evidence type="ECO:0000313" key="4">
    <source>
        <dbReference type="EMBL" id="CAF3488903.1"/>
    </source>
</evidence>
<protein>
    <submittedName>
        <fullName evidence="4">Uncharacterized protein</fullName>
    </submittedName>
</protein>
<dbReference type="PANTHER" id="PTHR38537">
    <property type="entry name" value="JITTERBUG, ISOFORM N"/>
    <property type="match status" value="1"/>
</dbReference>
<organism evidence="4 5">
    <name type="scientific">Adineta steineri</name>
    <dbReference type="NCBI Taxonomy" id="433720"/>
    <lineage>
        <taxon>Eukaryota</taxon>
        <taxon>Metazoa</taxon>
        <taxon>Spiralia</taxon>
        <taxon>Gnathifera</taxon>
        <taxon>Rotifera</taxon>
        <taxon>Eurotatoria</taxon>
        <taxon>Bdelloidea</taxon>
        <taxon>Adinetida</taxon>
        <taxon>Adinetidae</taxon>
        <taxon>Adineta</taxon>
    </lineage>
</organism>
<comment type="caution">
    <text evidence="4">The sequence shown here is derived from an EMBL/GenBank/DDBJ whole genome shotgun (WGS) entry which is preliminary data.</text>
</comment>